<sequence length="72" mass="8215">MIEFNPQQINGQNILSCTSLSLLWFTRQIEEPYRLFADATRSITTHRYDLPRGPGRRNALAVGVRGERDPLG</sequence>
<proteinExistence type="predicted"/>
<organism evidence="1 2">
    <name type="scientific">Halomicronema hongdechloris C2206</name>
    <dbReference type="NCBI Taxonomy" id="1641165"/>
    <lineage>
        <taxon>Bacteria</taxon>
        <taxon>Bacillati</taxon>
        <taxon>Cyanobacteriota</taxon>
        <taxon>Cyanophyceae</taxon>
        <taxon>Nodosilineales</taxon>
        <taxon>Nodosilineaceae</taxon>
        <taxon>Halomicronema</taxon>
    </lineage>
</organism>
<dbReference type="EMBL" id="CP021983">
    <property type="protein sequence ID" value="ASC73991.1"/>
    <property type="molecule type" value="Genomic_DNA"/>
</dbReference>
<keyword evidence="2" id="KW-1185">Reference proteome</keyword>
<protein>
    <submittedName>
        <fullName evidence="1">Uncharacterized protein</fullName>
    </submittedName>
</protein>
<dbReference type="Proteomes" id="UP000191901">
    <property type="component" value="Chromosome"/>
</dbReference>
<dbReference type="KEGG" id="hhg:XM38_049650"/>
<evidence type="ECO:0000313" key="1">
    <source>
        <dbReference type="EMBL" id="ASC73991.1"/>
    </source>
</evidence>
<dbReference type="AlphaFoldDB" id="A0A1Z3HUJ5"/>
<name>A0A1Z3HUJ5_9CYAN</name>
<gene>
    <name evidence="1" type="ORF">XM38_049650</name>
</gene>
<accession>A0A1Z3HUJ5</accession>
<reference evidence="1 2" key="1">
    <citation type="journal article" date="2016" name="Biochim. Biophys. Acta">
        <title>Characterization of red-shifted phycobilisomes isolated from the chlorophyll f-containing cyanobacterium Halomicronema hongdechloris.</title>
        <authorList>
            <person name="Li Y."/>
            <person name="Lin Y."/>
            <person name="Garvey C.J."/>
            <person name="Birch D."/>
            <person name="Corkery R.W."/>
            <person name="Loughlin P.C."/>
            <person name="Scheer H."/>
            <person name="Willows R.D."/>
            <person name="Chen M."/>
        </authorList>
    </citation>
    <scope>NUCLEOTIDE SEQUENCE [LARGE SCALE GENOMIC DNA]</scope>
    <source>
        <strain evidence="1 2">C2206</strain>
    </source>
</reference>
<evidence type="ECO:0000313" key="2">
    <source>
        <dbReference type="Proteomes" id="UP000191901"/>
    </source>
</evidence>